<gene>
    <name evidence="4" type="ORF">D3878_23135</name>
</gene>
<feature type="compositionally biased region" description="Low complexity" evidence="2">
    <location>
        <begin position="401"/>
        <end position="417"/>
    </location>
</feature>
<dbReference type="InterPro" id="IPR038734">
    <property type="entry name" value="YhaN_AAA"/>
</dbReference>
<comment type="caution">
    <text evidence="4">The sequence shown here is derived from an EMBL/GenBank/DDBJ whole genome shotgun (WGS) entry which is preliminary data.</text>
</comment>
<feature type="region of interest" description="Disordered" evidence="2">
    <location>
        <begin position="893"/>
        <end position="919"/>
    </location>
</feature>
<dbReference type="EMBL" id="QYUQ01000002">
    <property type="protein sequence ID" value="RJG04126.1"/>
    <property type="molecule type" value="Genomic_DNA"/>
</dbReference>
<keyword evidence="5" id="KW-1185">Reference proteome</keyword>
<sequence>MKISKLHLTAFGPFTDRELDFGTHENSVVFIHGHNEAGKSSTLRAISDLRYGIPQQSRDNFLHAYRDMQLGGVFVNRQNKEYCVTRRKGRNNTLTFATGLPVQPEVEALLTCGLSKEEYETMFGLDHQRLRMGGAALLAGEGEIGAALFEASAGVRSIASVMERLDQSARTYLMPGTRGKNARINEALRHYSDHMSTYKTALVKPAAWAELFKQHQLALTQLADIERRQREVHGKLRKVTELRAVAPLIRALDAAHVTLAALESVMLLPETAATERAGAEAGLSSAQHNANLAKDRAASLRQQLEQWVLDTAVLDVAPAIERLAASAETIDTLRKDIAEAGAEVAADQSRICALAAAIHHDMAAEDVLALAPGATTKASVEQLLRELELAQHRLDQHKDAAAAQAQADSSAEASAHAPPAPEVRTALRSAQIELTRHEAGLQRKALLPSEIKAIQRSIKTTLTALGLADETALSLARPLLESEIEAAKKSHETNETERQALRQRIGEIHAALDARTAERERLLADGDVPTMDEVLAARSRRDLGWSLVRAIHVDRQATSDDAYTGGKPLVTVYEEDVRQADCVADLLASDRERATQLQACLREKAKLEHDLGKLQQELESIDARQAKQERLRTEKLAAHHLPAMAPAALREWQILFAEACALREALQARLDEQAALAAIETRLSKAMHAAILGTGVYTPAADAGLDALSSIASDIEEEFKQREREFNTAAGKRLQREEQVRQLALREKQFNAALAAAQEKVQPAYAALHLPPAIGVAAARARLVELETLVAAKTAMDASIARQSRAQGALNAIVQQCGTLAIAVNDAPPADVRLYIERLLARLRKARETETARAIAEQNLAQALASQQEHEETAARHARTLTILCEAANVASPAQLPEAEERSRRKREAQADADRTRKDLALASPRAIAELRELLHDYDTVRMDAEETGATQELTAIEERMLATRQAEESARRQLEEIDSADTAAAARENMERAAATVRTSIAPWMRSKLAHALLGEALKRFRERAQGPMLQAASAYFMQMTDGYFVRLVSDDSTDTKPVLLAQRSNGTHIRVEEMSEGTRDQLYLALRLAALEIRRSAGVDLPVVLDDVLMTSDDARAGFALKAISDFSKGHQVIVFTHHRHLVDVAEKCVTGGLLAVVSL</sequence>
<feature type="compositionally biased region" description="Basic and acidic residues" evidence="2">
    <location>
        <begin position="899"/>
        <end position="919"/>
    </location>
</feature>
<dbReference type="PANTHER" id="PTHR41259:SF1">
    <property type="entry name" value="DOUBLE-STRAND BREAK REPAIR RAD50 ATPASE, PUTATIVE-RELATED"/>
    <property type="match status" value="1"/>
</dbReference>
<dbReference type="SUPFAM" id="SSF52540">
    <property type="entry name" value="P-loop containing nucleoside triphosphate hydrolases"/>
    <property type="match status" value="1"/>
</dbReference>
<evidence type="ECO:0000259" key="3">
    <source>
        <dbReference type="Pfam" id="PF13514"/>
    </source>
</evidence>
<dbReference type="Proteomes" id="UP000266327">
    <property type="component" value="Unassembled WGS sequence"/>
</dbReference>
<protein>
    <recommendedName>
        <fullName evidence="3">YhaN AAA domain-containing protein</fullName>
    </recommendedName>
</protein>
<dbReference type="OrthoDB" id="9764467at2"/>
<dbReference type="AlphaFoldDB" id="A0A3A3GP68"/>
<name>A0A3A3GP68_9BURK</name>
<proteinExistence type="predicted"/>
<dbReference type="PANTHER" id="PTHR41259">
    <property type="entry name" value="DOUBLE-STRAND BREAK REPAIR RAD50 ATPASE, PUTATIVE-RELATED"/>
    <property type="match status" value="1"/>
</dbReference>
<accession>A0A3A3GP68</accession>
<organism evidence="4 5">
    <name type="scientific">Noviherbaspirillum sedimenti</name>
    <dbReference type="NCBI Taxonomy" id="2320865"/>
    <lineage>
        <taxon>Bacteria</taxon>
        <taxon>Pseudomonadati</taxon>
        <taxon>Pseudomonadota</taxon>
        <taxon>Betaproteobacteria</taxon>
        <taxon>Burkholderiales</taxon>
        <taxon>Oxalobacteraceae</taxon>
        <taxon>Noviherbaspirillum</taxon>
    </lineage>
</organism>
<feature type="domain" description="YhaN AAA" evidence="3">
    <location>
        <begin position="1"/>
        <end position="208"/>
    </location>
</feature>
<evidence type="ECO:0000313" key="5">
    <source>
        <dbReference type="Proteomes" id="UP000266327"/>
    </source>
</evidence>
<feature type="coiled-coil region" evidence="1">
    <location>
        <begin position="597"/>
        <end position="631"/>
    </location>
</feature>
<reference evidence="5" key="1">
    <citation type="submission" date="2018-09" db="EMBL/GenBank/DDBJ databases">
        <authorList>
            <person name="Zhu H."/>
        </authorList>
    </citation>
    <scope>NUCLEOTIDE SEQUENCE [LARGE SCALE GENOMIC DNA]</scope>
    <source>
        <strain evidence="5">K1S02-23</strain>
    </source>
</reference>
<dbReference type="RefSeq" id="WP_119787609.1">
    <property type="nucleotide sequence ID" value="NZ_QYUQ01000002.1"/>
</dbReference>
<dbReference type="Gene3D" id="3.40.50.300">
    <property type="entry name" value="P-loop containing nucleotide triphosphate hydrolases"/>
    <property type="match status" value="2"/>
</dbReference>
<dbReference type="Pfam" id="PF13514">
    <property type="entry name" value="AAA_27"/>
    <property type="match status" value="1"/>
</dbReference>
<evidence type="ECO:0000256" key="1">
    <source>
        <dbReference type="SAM" id="Coils"/>
    </source>
</evidence>
<keyword evidence="1" id="KW-0175">Coiled coil</keyword>
<evidence type="ECO:0000256" key="2">
    <source>
        <dbReference type="SAM" id="MobiDB-lite"/>
    </source>
</evidence>
<feature type="region of interest" description="Disordered" evidence="2">
    <location>
        <begin position="395"/>
        <end position="423"/>
    </location>
</feature>
<evidence type="ECO:0000313" key="4">
    <source>
        <dbReference type="EMBL" id="RJG04126.1"/>
    </source>
</evidence>
<dbReference type="InterPro" id="IPR027417">
    <property type="entry name" value="P-loop_NTPase"/>
</dbReference>